<reference evidence="11" key="1">
    <citation type="submission" date="2022-07" db="EMBL/GenBank/DDBJ databases">
        <title>Phylogenomic reconstructions and comparative analyses of Kickxellomycotina fungi.</title>
        <authorList>
            <person name="Reynolds N.K."/>
            <person name="Stajich J.E."/>
            <person name="Barry K."/>
            <person name="Grigoriev I.V."/>
            <person name="Crous P."/>
            <person name="Smith M.E."/>
        </authorList>
    </citation>
    <scope>NUCLEOTIDE SEQUENCE</scope>
    <source>
        <strain evidence="11">RSA 1196</strain>
    </source>
</reference>
<sequence length="354" mass="40476">MSDATTSINLKRVRDADASGTGTEPTGSDQQKRNRTSPSLTDTSIDQRSHHQGPVDHSIAPSKSIPRVPQLEPSIFGIRPIPDLVHTVGQFLCRLVDRPNVEIEAKLGTLVHNQTGQRICLPIGSQCVLKSGDRGMGGGPQGRWYRFESNMTLEQHRAFNVMFNKRVQASCQPGYRGAKVKYRHSREVDQYYEVPVDGDRRGRRVRVTLDQGTREVVPNGILEKRRIADLDIYCPNSHLDFRITVNEERPAQKPTHGELKRERHKDRLSYLHDGWKFDLTKVDVPKATNTSLDHSNVTYELELEFDDTNRFLEERRKMLRGDGGPHQYYAIVETFLNNINLLEPRSQAFDQVRR</sequence>
<dbReference type="OrthoDB" id="272147at2759"/>
<accession>A0A9W8AQD2</accession>
<comment type="function">
    <text evidence="8">First step of mRNA capping. Converts the 5'-triphosphate end of a nascent mRNA chain into a diphosphate end.</text>
</comment>
<dbReference type="InterPro" id="IPR037009">
    <property type="entry name" value="mRNA_triPase_Cet1_sf"/>
</dbReference>
<evidence type="ECO:0000256" key="3">
    <source>
        <dbReference type="ARBA" id="ARBA00006345"/>
    </source>
</evidence>
<keyword evidence="8" id="KW-0506">mRNA capping</keyword>
<keyword evidence="5 8" id="KW-0378">Hydrolase</keyword>
<evidence type="ECO:0000256" key="4">
    <source>
        <dbReference type="ARBA" id="ARBA00022664"/>
    </source>
</evidence>
<proteinExistence type="inferred from homology"/>
<evidence type="ECO:0000313" key="11">
    <source>
        <dbReference type="EMBL" id="KAJ1955658.1"/>
    </source>
</evidence>
<keyword evidence="4 8" id="KW-0507">mRNA processing</keyword>
<protein>
    <recommendedName>
        <fullName evidence="8">mRNA-capping enzyme subunit beta</fullName>
        <ecNumber evidence="8">3.6.1.74</ecNumber>
    </recommendedName>
    <alternativeName>
        <fullName evidence="8">mRNA 5'-phosphatase</fullName>
    </alternativeName>
    <alternativeName>
        <fullName evidence="8">mRNA 5'-triphosphate monophosphatase</fullName>
    </alternativeName>
</protein>
<dbReference type="GO" id="GO:0140818">
    <property type="term" value="F:mRNA 5'-triphosphate monophosphatase activity"/>
    <property type="evidence" value="ECO:0007669"/>
    <property type="project" value="UniProtKB-EC"/>
</dbReference>
<name>A0A9W8AQD2_9FUNG</name>
<comment type="cofactor">
    <cofactor evidence="1 8">
        <name>Mg(2+)</name>
        <dbReference type="ChEBI" id="CHEBI:18420"/>
    </cofactor>
</comment>
<keyword evidence="12" id="KW-1185">Reference proteome</keyword>
<dbReference type="Gene3D" id="3.20.100.10">
    <property type="entry name" value="mRNA triphosphatase Cet1-like"/>
    <property type="match status" value="1"/>
</dbReference>
<dbReference type="PANTHER" id="PTHR28118:SF1">
    <property type="entry name" value="POLYNUCLEOTIDE 5'-TRIPHOSPHATASE CTL1-RELATED"/>
    <property type="match status" value="1"/>
</dbReference>
<dbReference type="GO" id="GO:0004651">
    <property type="term" value="F:polynucleotide 5'-phosphatase activity"/>
    <property type="evidence" value="ECO:0007669"/>
    <property type="project" value="UniProtKB-UniRule"/>
</dbReference>
<comment type="subcellular location">
    <subcellularLocation>
        <location evidence="2 8">Nucleus</location>
    </subcellularLocation>
</comment>
<dbReference type="EC" id="3.6.1.74" evidence="8"/>
<dbReference type="GO" id="GO:0006370">
    <property type="term" value="P:7-methylguanosine mRNA capping"/>
    <property type="evidence" value="ECO:0007669"/>
    <property type="project" value="UniProtKB-UniRule"/>
</dbReference>
<organism evidence="11 12">
    <name type="scientific">Dispira parvispora</name>
    <dbReference type="NCBI Taxonomy" id="1520584"/>
    <lineage>
        <taxon>Eukaryota</taxon>
        <taxon>Fungi</taxon>
        <taxon>Fungi incertae sedis</taxon>
        <taxon>Zoopagomycota</taxon>
        <taxon>Kickxellomycotina</taxon>
        <taxon>Dimargaritomycetes</taxon>
        <taxon>Dimargaritales</taxon>
        <taxon>Dimargaritaceae</taxon>
        <taxon>Dispira</taxon>
    </lineage>
</organism>
<feature type="domain" description="mRNA triphosphatase Cet1-like" evidence="10">
    <location>
        <begin position="84"/>
        <end position="305"/>
    </location>
</feature>
<feature type="region of interest" description="Disordered" evidence="9">
    <location>
        <begin position="1"/>
        <end position="66"/>
    </location>
</feature>
<dbReference type="Proteomes" id="UP001150925">
    <property type="component" value="Unassembled WGS sequence"/>
</dbReference>
<evidence type="ECO:0000259" key="10">
    <source>
        <dbReference type="Pfam" id="PF02940"/>
    </source>
</evidence>
<feature type="compositionally biased region" description="Polar residues" evidence="9">
    <location>
        <begin position="20"/>
        <end position="29"/>
    </location>
</feature>
<dbReference type="Pfam" id="PF02940">
    <property type="entry name" value="mRNA_triPase"/>
    <property type="match status" value="1"/>
</dbReference>
<dbReference type="InterPro" id="IPR040343">
    <property type="entry name" value="Cet1/Ctl1"/>
</dbReference>
<evidence type="ECO:0000256" key="5">
    <source>
        <dbReference type="ARBA" id="ARBA00022801"/>
    </source>
</evidence>
<evidence type="ECO:0000256" key="2">
    <source>
        <dbReference type="ARBA" id="ARBA00004123"/>
    </source>
</evidence>
<comment type="catalytic activity">
    <reaction evidence="7">
        <text>a 5'-end triphospho-ribonucleoside in mRNA + H2O = a 5'-end diphospho-ribonucleoside in mRNA + phosphate + H(+)</text>
        <dbReference type="Rhea" id="RHEA:67004"/>
        <dbReference type="Rhea" id="RHEA-COMP:17164"/>
        <dbReference type="Rhea" id="RHEA-COMP:17165"/>
        <dbReference type="ChEBI" id="CHEBI:15377"/>
        <dbReference type="ChEBI" id="CHEBI:15378"/>
        <dbReference type="ChEBI" id="CHEBI:43474"/>
        <dbReference type="ChEBI" id="CHEBI:167616"/>
        <dbReference type="ChEBI" id="CHEBI:167618"/>
        <dbReference type="EC" id="3.6.1.74"/>
    </reaction>
    <physiologicalReaction direction="left-to-right" evidence="7">
        <dbReference type="Rhea" id="RHEA:67005"/>
    </physiologicalReaction>
</comment>
<dbReference type="SUPFAM" id="SSF55154">
    <property type="entry name" value="CYTH-like phosphatases"/>
    <property type="match status" value="1"/>
</dbReference>
<comment type="similarity">
    <text evidence="3 8">Belongs to the fungal TPase family.</text>
</comment>
<dbReference type="InterPro" id="IPR004206">
    <property type="entry name" value="mRNA_triPase_Cet1"/>
</dbReference>
<dbReference type="AlphaFoldDB" id="A0A9W8AQD2"/>
<evidence type="ECO:0000313" key="12">
    <source>
        <dbReference type="Proteomes" id="UP001150925"/>
    </source>
</evidence>
<evidence type="ECO:0000256" key="1">
    <source>
        <dbReference type="ARBA" id="ARBA00001946"/>
    </source>
</evidence>
<dbReference type="PANTHER" id="PTHR28118">
    <property type="entry name" value="POLYNUCLEOTIDE 5'-TRIPHOSPHATASE-RELATED"/>
    <property type="match status" value="1"/>
</dbReference>
<evidence type="ECO:0000256" key="6">
    <source>
        <dbReference type="ARBA" id="ARBA00023242"/>
    </source>
</evidence>
<dbReference type="InterPro" id="IPR033469">
    <property type="entry name" value="CYTH-like_dom_sf"/>
</dbReference>
<dbReference type="GO" id="GO:0031533">
    <property type="term" value="C:mRNA capping enzyme complex"/>
    <property type="evidence" value="ECO:0007669"/>
    <property type="project" value="UniProtKB-UniRule"/>
</dbReference>
<comment type="subunit">
    <text evidence="8">Heterodimer. The mRNA-capping enzyme is composed of two separate chains alpha and beta, respectively a mRNA guanylyltransferase and an mRNA 5'-triphosphate monophosphatase.</text>
</comment>
<keyword evidence="6 8" id="KW-0539">Nucleus</keyword>
<evidence type="ECO:0000256" key="8">
    <source>
        <dbReference type="RuleBase" id="RU367053"/>
    </source>
</evidence>
<gene>
    <name evidence="11" type="primary">CET1</name>
    <name evidence="11" type="ORF">IWQ62_005480</name>
</gene>
<evidence type="ECO:0000256" key="7">
    <source>
        <dbReference type="ARBA" id="ARBA00047740"/>
    </source>
</evidence>
<evidence type="ECO:0000256" key="9">
    <source>
        <dbReference type="SAM" id="MobiDB-lite"/>
    </source>
</evidence>
<dbReference type="CDD" id="cd07470">
    <property type="entry name" value="CYTH-like_mRNA_RTPase"/>
    <property type="match status" value="1"/>
</dbReference>
<dbReference type="EMBL" id="JANBPY010002288">
    <property type="protein sequence ID" value="KAJ1955658.1"/>
    <property type="molecule type" value="Genomic_DNA"/>
</dbReference>
<comment type="caution">
    <text evidence="11">The sequence shown here is derived from an EMBL/GenBank/DDBJ whole genome shotgun (WGS) entry which is preliminary data.</text>
</comment>
<feature type="compositionally biased region" description="Polar residues" evidence="9">
    <location>
        <begin position="36"/>
        <end position="46"/>
    </location>
</feature>